<protein>
    <submittedName>
        <fullName evidence="1">Uncharacterized protein</fullName>
    </submittedName>
</protein>
<evidence type="ECO:0000313" key="1">
    <source>
        <dbReference type="EMBL" id="QQB47426.1"/>
    </source>
</evidence>
<proteinExistence type="predicted"/>
<reference evidence="1 3" key="1">
    <citation type="submission" date="2020-12" db="EMBL/GenBank/DDBJ databases">
        <title>FDA dAtabase for Regulatory Grade micrObial Sequences (FDA-ARGOS): Supporting development and validation of Infectious Disease Dx tests.</title>
        <authorList>
            <person name="Sproer C."/>
            <person name="Gronow S."/>
            <person name="Severitt S."/>
            <person name="Schroder I."/>
            <person name="Tallon L."/>
            <person name="Sadzewicz L."/>
            <person name="Zhao X."/>
            <person name="Boylan J."/>
            <person name="Ott S."/>
            <person name="Bowen H."/>
            <person name="Vavikolanu K."/>
            <person name="Mehta A."/>
            <person name="Aluvathingal J."/>
            <person name="Nadendla S."/>
            <person name="Lowell S."/>
            <person name="Myers T."/>
            <person name="Yan Y."/>
            <person name="Sichtig H."/>
        </authorList>
    </citation>
    <scope>NUCLEOTIDE SEQUENCE [LARGE SCALE GENOMIC DNA]</scope>
    <source>
        <strain evidence="1 3">FDAARGOS_1053</strain>
        <strain evidence="2">FDAARGOS_1191</strain>
    </source>
</reference>
<sequence>MYTETHIYSDSVVSIPLSAIRDGAVVFKISQFDPRKVVEGDVVNLGELPLPAITSLDDSTLQKIRLFLSSSNLGNTDLLNTLVAQNLTVLTMEKDIYWCTRTFHNNQPVFQVSREIIEQIPMLERRITLLQENLIAQKSKKPRVSSQQPQISARMLTRELALRANRKYGEYIPKALFPLLLTLWRKISK</sequence>
<evidence type="ECO:0000313" key="2">
    <source>
        <dbReference type="EMBL" id="QRP70028.1"/>
    </source>
</evidence>
<name>A0A7T4EHG2_9CORY</name>
<dbReference type="AlphaFoldDB" id="A0A7T4EHG2"/>
<gene>
    <name evidence="1" type="ORF">I6I10_05950</name>
    <name evidence="2" type="ORF">I6J21_09580</name>
</gene>
<organism evidence="1 3">
    <name type="scientific">Corynebacterium glucuronolyticum</name>
    <dbReference type="NCBI Taxonomy" id="39791"/>
    <lineage>
        <taxon>Bacteria</taxon>
        <taxon>Bacillati</taxon>
        <taxon>Actinomycetota</taxon>
        <taxon>Actinomycetes</taxon>
        <taxon>Mycobacteriales</taxon>
        <taxon>Corynebacteriaceae</taxon>
        <taxon>Corynebacterium</taxon>
    </lineage>
</organism>
<dbReference type="RefSeq" id="WP_005394437.1">
    <property type="nucleotide sequence ID" value="NZ_CP066007.1"/>
</dbReference>
<dbReference type="GeneID" id="92760723"/>
<dbReference type="EMBL" id="CP069534">
    <property type="protein sequence ID" value="QRP70028.1"/>
    <property type="molecule type" value="Genomic_DNA"/>
</dbReference>
<accession>A0A7T4EHG2</accession>
<dbReference type="Proteomes" id="UP000617681">
    <property type="component" value="Chromosome"/>
</dbReference>
<evidence type="ECO:0000313" key="3">
    <source>
        <dbReference type="Proteomes" id="UP000596145"/>
    </source>
</evidence>
<dbReference type="EMBL" id="CP066007">
    <property type="protein sequence ID" value="QQB47426.1"/>
    <property type="molecule type" value="Genomic_DNA"/>
</dbReference>
<dbReference type="Proteomes" id="UP000596145">
    <property type="component" value="Chromosome"/>
</dbReference>